<dbReference type="Pfam" id="PF05090">
    <property type="entry name" value="HTTM"/>
    <property type="match status" value="1"/>
</dbReference>
<name>A0A512MAM0_9BACT</name>
<feature type="domain" description="HTTM-like" evidence="8">
    <location>
        <begin position="1"/>
        <end position="240"/>
    </location>
</feature>
<gene>
    <name evidence="9" type="ORF">BGE01nite_30700</name>
</gene>
<evidence type="ECO:0000256" key="4">
    <source>
        <dbReference type="ARBA" id="ARBA00023136"/>
    </source>
</evidence>
<dbReference type="Proteomes" id="UP000321577">
    <property type="component" value="Unassembled WGS sequence"/>
</dbReference>
<dbReference type="InterPro" id="IPR011020">
    <property type="entry name" value="HTTM-like"/>
</dbReference>
<reference evidence="9 10" key="1">
    <citation type="submission" date="2019-07" db="EMBL/GenBank/DDBJ databases">
        <title>Whole genome shotgun sequence of Brevifollis gellanilyticus NBRC 108608.</title>
        <authorList>
            <person name="Hosoyama A."/>
            <person name="Uohara A."/>
            <person name="Ohji S."/>
            <person name="Ichikawa N."/>
        </authorList>
    </citation>
    <scope>NUCLEOTIDE SEQUENCE [LARGE SCALE GENOMIC DNA]</scope>
    <source>
        <strain evidence="9 10">NBRC 108608</strain>
    </source>
</reference>
<evidence type="ECO:0000313" key="9">
    <source>
        <dbReference type="EMBL" id="GEP43779.1"/>
    </source>
</evidence>
<feature type="transmembrane region" description="Helical" evidence="7">
    <location>
        <begin position="42"/>
        <end position="70"/>
    </location>
</feature>
<dbReference type="GO" id="GO:0008488">
    <property type="term" value="F:gamma-glutamyl carboxylase activity"/>
    <property type="evidence" value="ECO:0007669"/>
    <property type="project" value="InterPro"/>
</dbReference>
<dbReference type="SMART" id="SM00752">
    <property type="entry name" value="HTTM"/>
    <property type="match status" value="1"/>
</dbReference>
<dbReference type="PANTHER" id="PTHR12639:SF7">
    <property type="entry name" value="HTTM DOMAIN-CONTAINING PROTEIN"/>
    <property type="match status" value="1"/>
</dbReference>
<protein>
    <submittedName>
        <fullName evidence="9">Type I deoxyribonuclease HsdR</fullName>
    </submittedName>
</protein>
<dbReference type="GO" id="GO:0012505">
    <property type="term" value="C:endomembrane system"/>
    <property type="evidence" value="ECO:0007669"/>
    <property type="project" value="UniProtKB-SubCell"/>
</dbReference>
<dbReference type="EMBL" id="BKAG01000021">
    <property type="protein sequence ID" value="GEP43779.1"/>
    <property type="molecule type" value="Genomic_DNA"/>
</dbReference>
<dbReference type="InterPro" id="IPR053934">
    <property type="entry name" value="HTTM_dom"/>
</dbReference>
<organism evidence="9 10">
    <name type="scientific">Brevifollis gellanilyticus</name>
    <dbReference type="NCBI Taxonomy" id="748831"/>
    <lineage>
        <taxon>Bacteria</taxon>
        <taxon>Pseudomonadati</taxon>
        <taxon>Verrucomicrobiota</taxon>
        <taxon>Verrucomicrobiia</taxon>
        <taxon>Verrucomicrobiales</taxon>
        <taxon>Verrucomicrobiaceae</taxon>
    </lineage>
</organism>
<evidence type="ECO:0000256" key="7">
    <source>
        <dbReference type="SAM" id="Phobius"/>
    </source>
</evidence>
<feature type="transmembrane region" description="Helical" evidence="7">
    <location>
        <begin position="175"/>
        <end position="197"/>
    </location>
</feature>
<accession>A0A512MAM0</accession>
<keyword evidence="6" id="KW-0456">Lyase</keyword>
<comment type="subcellular location">
    <subcellularLocation>
        <location evidence="1">Endomembrane system</location>
        <topology evidence="1">Multi-pass membrane protein</topology>
    </subcellularLocation>
</comment>
<evidence type="ECO:0000256" key="1">
    <source>
        <dbReference type="ARBA" id="ARBA00004127"/>
    </source>
</evidence>
<feature type="transmembrane region" description="Helical" evidence="7">
    <location>
        <begin position="218"/>
        <end position="236"/>
    </location>
</feature>
<proteinExistence type="predicted"/>
<keyword evidence="2 7" id="KW-0812">Transmembrane</keyword>
<keyword evidence="10" id="KW-1185">Reference proteome</keyword>
<dbReference type="PANTHER" id="PTHR12639">
    <property type="entry name" value="VITAMIN K-DEPENDENT GAMMA-CARBOXYLASE"/>
    <property type="match status" value="1"/>
</dbReference>
<dbReference type="Pfam" id="PF22777">
    <property type="entry name" value="VKGC_lumenal_dom"/>
    <property type="match status" value="1"/>
</dbReference>
<sequence>MLVEVIRFFAHGWIDIFNASDFRFGYYAFEWVRPWPDPGMHIHFAVLGVAAACLAAGFCYRVAAIIFFIGFTHVFLLDETRYLNHFYLIGLISFLLIFLPANRACSVDAWLRPAIRSHVTPAWTLWLMRAQIGIPYLFGGIAKLSSDWLHGEPMRLWLSERAHMPIIGPHVQEEWLVYFFVIGGLLLDLFIVPCLLWRRTRALAFCAAASFHLLNSQLFRIGIFPWLMLGATYIFFPPDAFRRLLSKIGITTTGDATPWWRPRRAVASVVTLYLAFQVLMPFRHFLYPGDVHWTEEGHRFSWHMKLRTKSGDALFDLVSPSTGRTWVVDPLMHLSDTAYEKMATHPDMILQYSHFLAEQKRREGFPDIEVRARTMVSLNGRPPRPLIDPQVNLAREHRTLSRSSWILPLNEPLARPAIRPPEDARHYVLSGTE</sequence>
<keyword evidence="3 7" id="KW-1133">Transmembrane helix</keyword>
<dbReference type="InterPro" id="IPR007782">
    <property type="entry name" value="VKG_COase"/>
</dbReference>
<keyword evidence="4 7" id="KW-0472">Membrane</keyword>
<evidence type="ECO:0000256" key="3">
    <source>
        <dbReference type="ARBA" id="ARBA00022989"/>
    </source>
</evidence>
<dbReference type="AlphaFoldDB" id="A0A512MAM0"/>
<feature type="transmembrane region" description="Helical" evidence="7">
    <location>
        <begin position="82"/>
        <end position="101"/>
    </location>
</feature>
<keyword evidence="5" id="KW-1015">Disulfide bond</keyword>
<dbReference type="GO" id="GO:0019842">
    <property type="term" value="F:vitamin binding"/>
    <property type="evidence" value="ECO:0007669"/>
    <property type="project" value="TreeGrafter"/>
</dbReference>
<dbReference type="InterPro" id="IPR053935">
    <property type="entry name" value="VKGC_lumenal_dom"/>
</dbReference>
<evidence type="ECO:0000256" key="2">
    <source>
        <dbReference type="ARBA" id="ARBA00022692"/>
    </source>
</evidence>
<evidence type="ECO:0000256" key="5">
    <source>
        <dbReference type="ARBA" id="ARBA00023157"/>
    </source>
</evidence>
<evidence type="ECO:0000313" key="10">
    <source>
        <dbReference type="Proteomes" id="UP000321577"/>
    </source>
</evidence>
<evidence type="ECO:0000256" key="6">
    <source>
        <dbReference type="ARBA" id="ARBA00023239"/>
    </source>
</evidence>
<evidence type="ECO:0000259" key="8">
    <source>
        <dbReference type="SMART" id="SM00752"/>
    </source>
</evidence>
<comment type="caution">
    <text evidence="9">The sequence shown here is derived from an EMBL/GenBank/DDBJ whole genome shotgun (WGS) entry which is preliminary data.</text>
</comment>